<dbReference type="Pfam" id="PF03795">
    <property type="entry name" value="YCII"/>
    <property type="match status" value="1"/>
</dbReference>
<name>A0A9X2L2D5_9BACT</name>
<proteinExistence type="inferred from homology"/>
<reference evidence="3" key="1">
    <citation type="submission" date="2022-06" db="EMBL/GenBank/DDBJ databases">
        <title>Gracilimonas sp. CAU 1638 isolated from sea sediment.</title>
        <authorList>
            <person name="Kim W."/>
        </authorList>
    </citation>
    <scope>NUCLEOTIDE SEQUENCE</scope>
    <source>
        <strain evidence="3">CAU 1638</strain>
    </source>
</reference>
<evidence type="ECO:0000259" key="2">
    <source>
        <dbReference type="Pfam" id="PF03795"/>
    </source>
</evidence>
<gene>
    <name evidence="3" type="ORF">NM125_05435</name>
</gene>
<dbReference type="InterPro" id="IPR011008">
    <property type="entry name" value="Dimeric_a/b-barrel"/>
</dbReference>
<dbReference type="AlphaFoldDB" id="A0A9X2L2D5"/>
<dbReference type="SUPFAM" id="SSF54909">
    <property type="entry name" value="Dimeric alpha+beta barrel"/>
    <property type="match status" value="1"/>
</dbReference>
<dbReference type="Gene3D" id="3.30.70.1060">
    <property type="entry name" value="Dimeric alpha+beta barrel"/>
    <property type="match status" value="1"/>
</dbReference>
<feature type="domain" description="YCII-related" evidence="2">
    <location>
        <begin position="45"/>
        <end position="110"/>
    </location>
</feature>
<evidence type="ECO:0000256" key="1">
    <source>
        <dbReference type="ARBA" id="ARBA00007689"/>
    </source>
</evidence>
<evidence type="ECO:0000313" key="3">
    <source>
        <dbReference type="EMBL" id="MCP9291017.1"/>
    </source>
</evidence>
<comment type="similarity">
    <text evidence="1">Belongs to the YciI family.</text>
</comment>
<dbReference type="PANTHER" id="PTHR35174">
    <property type="entry name" value="BLL7171 PROTEIN-RELATED"/>
    <property type="match status" value="1"/>
</dbReference>
<organism evidence="3 4">
    <name type="scientific">Gracilimonas sediminicola</name>
    <dbReference type="NCBI Taxonomy" id="2952158"/>
    <lineage>
        <taxon>Bacteria</taxon>
        <taxon>Pseudomonadati</taxon>
        <taxon>Balneolota</taxon>
        <taxon>Balneolia</taxon>
        <taxon>Balneolales</taxon>
        <taxon>Balneolaceae</taxon>
        <taxon>Gracilimonas</taxon>
    </lineage>
</organism>
<dbReference type="EMBL" id="JANDBC010000001">
    <property type="protein sequence ID" value="MCP9291017.1"/>
    <property type="molecule type" value="Genomic_DNA"/>
</dbReference>
<evidence type="ECO:0000313" key="4">
    <source>
        <dbReference type="Proteomes" id="UP001139125"/>
    </source>
</evidence>
<comment type="caution">
    <text evidence="3">The sequence shown here is derived from an EMBL/GenBank/DDBJ whole genome shotgun (WGS) entry which is preliminary data.</text>
</comment>
<keyword evidence="4" id="KW-1185">Reference proteome</keyword>
<dbReference type="RefSeq" id="WP_255133594.1">
    <property type="nucleotide sequence ID" value="NZ_JANDBC010000001.1"/>
</dbReference>
<sequence length="111" mass="12451">MKKYMLLLFDQKDAYEDMSAEDMQKEIEMHMKWIGELGDQFDSGEALQPDSRSITGGDKVVTDGPFIESKELIGGFYILNANTMEEAVELAKGCPVLELGGRIEVREVMPT</sequence>
<protein>
    <submittedName>
        <fullName evidence="3">YciI family protein</fullName>
    </submittedName>
</protein>
<dbReference type="InterPro" id="IPR005545">
    <property type="entry name" value="YCII"/>
</dbReference>
<dbReference type="Proteomes" id="UP001139125">
    <property type="component" value="Unassembled WGS sequence"/>
</dbReference>
<accession>A0A9X2L2D5</accession>